<dbReference type="EMBL" id="BTRK01000004">
    <property type="protein sequence ID" value="GMR49815.1"/>
    <property type="molecule type" value="Genomic_DNA"/>
</dbReference>
<evidence type="ECO:0000313" key="3">
    <source>
        <dbReference type="Proteomes" id="UP001328107"/>
    </source>
</evidence>
<proteinExistence type="predicted"/>
<feature type="compositionally biased region" description="Basic residues" evidence="1">
    <location>
        <begin position="59"/>
        <end position="68"/>
    </location>
</feature>
<feature type="compositionally biased region" description="Polar residues" evidence="1">
    <location>
        <begin position="1"/>
        <end position="13"/>
    </location>
</feature>
<feature type="compositionally biased region" description="Low complexity" evidence="1">
    <location>
        <begin position="26"/>
        <end position="35"/>
    </location>
</feature>
<accession>A0AAN5I374</accession>
<comment type="caution">
    <text evidence="2">The sequence shown here is derived from an EMBL/GenBank/DDBJ whole genome shotgun (WGS) entry which is preliminary data.</text>
</comment>
<sequence>MTSTEQFGTNETMFSRDRLDELHSTSPSPNNSPCNKTMSIADTQIDSDKPKRSPANPPKPKKHKKQSKKKEEEVRAWNAMIATGSIFRPRKDDETID</sequence>
<feature type="compositionally biased region" description="Basic and acidic residues" evidence="1">
    <location>
        <begin position="14"/>
        <end position="23"/>
    </location>
</feature>
<keyword evidence="3" id="KW-1185">Reference proteome</keyword>
<evidence type="ECO:0000256" key="1">
    <source>
        <dbReference type="SAM" id="MobiDB-lite"/>
    </source>
</evidence>
<feature type="non-terminal residue" evidence="2">
    <location>
        <position position="97"/>
    </location>
</feature>
<reference evidence="3" key="1">
    <citation type="submission" date="2022-10" db="EMBL/GenBank/DDBJ databases">
        <title>Genome assembly of Pristionchus species.</title>
        <authorList>
            <person name="Yoshida K."/>
            <person name="Sommer R.J."/>
        </authorList>
    </citation>
    <scope>NUCLEOTIDE SEQUENCE [LARGE SCALE GENOMIC DNA]</scope>
    <source>
        <strain evidence="3">RS5460</strain>
    </source>
</reference>
<dbReference type="Proteomes" id="UP001328107">
    <property type="component" value="Unassembled WGS sequence"/>
</dbReference>
<organism evidence="2 3">
    <name type="scientific">Pristionchus mayeri</name>
    <dbReference type="NCBI Taxonomy" id="1317129"/>
    <lineage>
        <taxon>Eukaryota</taxon>
        <taxon>Metazoa</taxon>
        <taxon>Ecdysozoa</taxon>
        <taxon>Nematoda</taxon>
        <taxon>Chromadorea</taxon>
        <taxon>Rhabditida</taxon>
        <taxon>Rhabditina</taxon>
        <taxon>Diplogasteromorpha</taxon>
        <taxon>Diplogasteroidea</taxon>
        <taxon>Neodiplogasteridae</taxon>
        <taxon>Pristionchus</taxon>
    </lineage>
</organism>
<evidence type="ECO:0000313" key="2">
    <source>
        <dbReference type="EMBL" id="GMR49815.1"/>
    </source>
</evidence>
<dbReference type="AlphaFoldDB" id="A0AAN5I374"/>
<name>A0AAN5I374_9BILA</name>
<protein>
    <submittedName>
        <fullName evidence="2">Uncharacterized protein</fullName>
    </submittedName>
</protein>
<gene>
    <name evidence="2" type="ORF">PMAYCL1PPCAC_20010</name>
</gene>
<feature type="region of interest" description="Disordered" evidence="1">
    <location>
        <begin position="1"/>
        <end position="73"/>
    </location>
</feature>